<dbReference type="OrthoDB" id="2415936at2759"/>
<dbReference type="OMA" id="DYRICEC"/>
<sequence length="568" mass="66514">MQQQTDKESQWMISVTTQSGGQGEVEDIPRMNHHDDELMNDSEIMLDTHILSDYSKLNVNIEYIDELMNGLIKSHGLNGFDELNRYPMDQILLRKVETLIMDGYCSEALKVSKELIPSIDDNKELIAKFNIVQLREMILGCTIDDYCQQLKCIEFCNSTIPADKTLETSPDHALLIDTLMLLLRQKDCEFQKMEQLERARIELWKDFKRYWSVAKIFKDSDLEIGMKYLIINHNIYHIMNGVESKFPEIEQLLLPEKDDAVYNPKQNNQQRFVLDLCQKLCLTREESMSALYHAQSDIKLAIRNESSRFQLNKNLFLKLLEEYVVVRGFANQKEETKIMNSTVRQMIQESRFDELIEYINSVDSTILQEYSLIDYRICECLFYDAFMKGNDSNALSIVTQKMMPYRMQNSKIEEDFNCVVSLLAFDKDSSVFNTNDHVQTVIRKLDSNKSVLEKSILEILCVSRASNTKLVQILKYLMKNHEIKYQFDTAESELLDYLKLKKLYHQSYTEFRGETPVKEEPSSNISKQDQDIQLLYDILQLTKDRAIELLKQFKTVDAVIQSFFNEEE</sequence>
<evidence type="ECO:0000313" key="3">
    <source>
        <dbReference type="Proteomes" id="UP000006671"/>
    </source>
</evidence>
<reference evidence="2 3" key="1">
    <citation type="journal article" date="2010" name="Cell">
        <title>The genome of Naegleria gruberi illuminates early eukaryotic versatility.</title>
        <authorList>
            <person name="Fritz-Laylin L.K."/>
            <person name="Prochnik S.E."/>
            <person name="Ginger M.L."/>
            <person name="Dacks J.B."/>
            <person name="Carpenter M.L."/>
            <person name="Field M.C."/>
            <person name="Kuo A."/>
            <person name="Paredez A."/>
            <person name="Chapman J."/>
            <person name="Pham J."/>
            <person name="Shu S."/>
            <person name="Neupane R."/>
            <person name="Cipriano M."/>
            <person name="Mancuso J."/>
            <person name="Tu H."/>
            <person name="Salamov A."/>
            <person name="Lindquist E."/>
            <person name="Shapiro H."/>
            <person name="Lucas S."/>
            <person name="Grigoriev I.V."/>
            <person name="Cande W.Z."/>
            <person name="Fulton C."/>
            <person name="Rokhsar D.S."/>
            <person name="Dawson S.C."/>
        </authorList>
    </citation>
    <scope>NUCLEOTIDE SEQUENCE [LARGE SCALE GENOMIC DNA]</scope>
    <source>
        <strain evidence="2 3">NEG-M</strain>
    </source>
</reference>
<accession>D2V192</accession>
<dbReference type="RefSeq" id="XP_002682012.1">
    <property type="nucleotide sequence ID" value="XM_002681966.1"/>
</dbReference>
<gene>
    <name evidence="2" type="ORF">NAEGRDRAFT_62801</name>
</gene>
<dbReference type="VEuPathDB" id="AmoebaDB:NAEGRDRAFT_62801"/>
<proteinExistence type="predicted"/>
<dbReference type="InParanoid" id="D2V192"/>
<dbReference type="AlphaFoldDB" id="D2V192"/>
<dbReference type="GeneID" id="8862587"/>
<dbReference type="EMBL" id="GG738848">
    <property type="protein sequence ID" value="EFC49268.1"/>
    <property type="molecule type" value="Genomic_DNA"/>
</dbReference>
<dbReference type="KEGG" id="ngr:NAEGRDRAFT_62801"/>
<dbReference type="Proteomes" id="UP000006671">
    <property type="component" value="Unassembled WGS sequence"/>
</dbReference>
<evidence type="ECO:0000256" key="1">
    <source>
        <dbReference type="SAM" id="MobiDB-lite"/>
    </source>
</evidence>
<dbReference type="STRING" id="5762.D2V192"/>
<protein>
    <submittedName>
        <fullName evidence="2">Predicted protein</fullName>
    </submittedName>
</protein>
<evidence type="ECO:0000313" key="2">
    <source>
        <dbReference type="EMBL" id="EFC49268.1"/>
    </source>
</evidence>
<keyword evidence="3" id="KW-1185">Reference proteome</keyword>
<name>D2V192_NAEGR</name>
<feature type="region of interest" description="Disordered" evidence="1">
    <location>
        <begin position="1"/>
        <end position="26"/>
    </location>
</feature>
<organism evidence="3">
    <name type="scientific">Naegleria gruberi</name>
    <name type="common">Amoeba</name>
    <dbReference type="NCBI Taxonomy" id="5762"/>
    <lineage>
        <taxon>Eukaryota</taxon>
        <taxon>Discoba</taxon>
        <taxon>Heterolobosea</taxon>
        <taxon>Tetramitia</taxon>
        <taxon>Eutetramitia</taxon>
        <taxon>Vahlkampfiidae</taxon>
        <taxon>Naegleria</taxon>
    </lineage>
</organism>